<dbReference type="AlphaFoldDB" id="A0A7W2EFS7"/>
<evidence type="ECO:0000313" key="3">
    <source>
        <dbReference type="Proteomes" id="UP000566711"/>
    </source>
</evidence>
<name>A0A7W2EFS7_9BURK</name>
<dbReference type="RefSeq" id="WP_182215735.1">
    <property type="nucleotide sequence ID" value="NZ_JACEZS010000004.1"/>
</dbReference>
<organism evidence="2 3">
    <name type="scientific">Rugamonas fusca</name>
    <dbReference type="NCBI Taxonomy" id="2758568"/>
    <lineage>
        <taxon>Bacteria</taxon>
        <taxon>Pseudomonadati</taxon>
        <taxon>Pseudomonadota</taxon>
        <taxon>Betaproteobacteria</taxon>
        <taxon>Burkholderiales</taxon>
        <taxon>Oxalobacteraceae</taxon>
        <taxon>Telluria group</taxon>
        <taxon>Rugamonas</taxon>
    </lineage>
</organism>
<feature type="signal peptide" evidence="1">
    <location>
        <begin position="1"/>
        <end position="24"/>
    </location>
</feature>
<comment type="caution">
    <text evidence="2">The sequence shown here is derived from an EMBL/GenBank/DDBJ whole genome shotgun (WGS) entry which is preliminary data.</text>
</comment>
<proteinExistence type="predicted"/>
<dbReference type="Proteomes" id="UP000566711">
    <property type="component" value="Unassembled WGS sequence"/>
</dbReference>
<feature type="chain" id="PRO_5031306747" evidence="1">
    <location>
        <begin position="25"/>
        <end position="282"/>
    </location>
</feature>
<dbReference type="EMBL" id="JACEZS010000004">
    <property type="protein sequence ID" value="MBA5605154.1"/>
    <property type="molecule type" value="Genomic_DNA"/>
</dbReference>
<accession>A0A7W2EFS7</accession>
<keyword evidence="1" id="KW-0732">Signal</keyword>
<sequence>MKRVNFLLPAIFLLSSLWPGLSGAESEPAPVTVLASQVLRQDGTAQYLYKVTNKSAHPIVAIAIGADYYHGTSELNTYPLGWTADSTIPEGNTMSPLGWSPTVITTEESPYIEIEWRNDGRADIQPGQVNAGFGVIVAHPNPQYLNAHWTAIFSDATATSGQLLANGVPRLVAKLASATQIAPGRWQLSIQISNAGGGTAQHISVAHLICRTLGGTGTVSVASPSLPAAITDLSAGATTTLQLTLLVPTTVTKLSITESGTLTTASEANLAFSSAQVFYPKN</sequence>
<evidence type="ECO:0000256" key="1">
    <source>
        <dbReference type="SAM" id="SignalP"/>
    </source>
</evidence>
<protein>
    <submittedName>
        <fullName evidence="2">Uncharacterized protein</fullName>
    </submittedName>
</protein>
<gene>
    <name evidence="2" type="ORF">H3H36_07240</name>
</gene>
<evidence type="ECO:0000313" key="2">
    <source>
        <dbReference type="EMBL" id="MBA5605154.1"/>
    </source>
</evidence>
<reference evidence="2 3" key="1">
    <citation type="submission" date="2020-07" db="EMBL/GenBank/DDBJ databases">
        <title>Novel species isolated from subtropical streams in China.</title>
        <authorList>
            <person name="Lu H."/>
        </authorList>
    </citation>
    <scope>NUCLEOTIDE SEQUENCE [LARGE SCALE GENOMIC DNA]</scope>
    <source>
        <strain evidence="2 3">FT3S</strain>
    </source>
</reference>
<keyword evidence="3" id="KW-1185">Reference proteome</keyword>